<keyword evidence="3" id="KW-1133">Transmembrane helix</keyword>
<dbReference type="Proteomes" id="UP000030747">
    <property type="component" value="Unassembled WGS sequence"/>
</dbReference>
<dbReference type="GeneID" id="25252041"/>
<keyword evidence="6" id="KW-1185">Reference proteome</keyword>
<evidence type="ECO:0000313" key="5">
    <source>
        <dbReference type="EMBL" id="CDJ42220.1"/>
    </source>
</evidence>
<evidence type="ECO:0000256" key="1">
    <source>
        <dbReference type="ARBA" id="ARBA00023002"/>
    </source>
</evidence>
<dbReference type="VEuPathDB" id="ToxoDB:ETH2_0517900"/>
<evidence type="ECO:0000313" key="6">
    <source>
        <dbReference type="Proteomes" id="UP000030747"/>
    </source>
</evidence>
<dbReference type="GO" id="GO:0004352">
    <property type="term" value="F:glutamate dehydrogenase (NAD+) activity"/>
    <property type="evidence" value="ECO:0007669"/>
    <property type="project" value="TreeGrafter"/>
</dbReference>
<keyword evidence="2" id="KW-0520">NAD</keyword>
<dbReference type="SUPFAM" id="SSF51735">
    <property type="entry name" value="NAD(P)-binding Rossmann-fold domains"/>
    <property type="match status" value="2"/>
</dbReference>
<feature type="transmembrane region" description="Helical" evidence="3">
    <location>
        <begin position="177"/>
        <end position="210"/>
    </location>
</feature>
<keyword evidence="3" id="KW-0472">Membrane</keyword>
<dbReference type="OrthoDB" id="346610at2759"/>
<dbReference type="GO" id="GO:0006538">
    <property type="term" value="P:L-glutamate catabolic process"/>
    <property type="evidence" value="ECO:0007669"/>
    <property type="project" value="TreeGrafter"/>
</dbReference>
<reference evidence="5" key="2">
    <citation type="submission" date="2013-10" db="EMBL/GenBank/DDBJ databases">
        <authorList>
            <person name="Aslett M."/>
        </authorList>
    </citation>
    <scope>NUCLEOTIDE SEQUENCE [LARGE SCALE GENOMIC DNA]</scope>
    <source>
        <strain evidence="5">Houghton</strain>
    </source>
</reference>
<dbReference type="Pfam" id="PF00208">
    <property type="entry name" value="ELFV_dehydrog"/>
    <property type="match status" value="2"/>
</dbReference>
<dbReference type="InterPro" id="IPR006096">
    <property type="entry name" value="Glu/Leu/Phe/Val/Trp_DH_C"/>
</dbReference>
<dbReference type="VEuPathDB" id="ToxoDB:ETH_00014420"/>
<name>U6L375_EIMTE</name>
<evidence type="ECO:0000259" key="4">
    <source>
        <dbReference type="SMART" id="SM00839"/>
    </source>
</evidence>
<dbReference type="AlphaFoldDB" id="U6L375"/>
<organism evidence="5 6">
    <name type="scientific">Eimeria tenella</name>
    <name type="common">Coccidian parasite</name>
    <dbReference type="NCBI Taxonomy" id="5802"/>
    <lineage>
        <taxon>Eukaryota</taxon>
        <taxon>Sar</taxon>
        <taxon>Alveolata</taxon>
        <taxon>Apicomplexa</taxon>
        <taxon>Conoidasida</taxon>
        <taxon>Coccidia</taxon>
        <taxon>Eucoccidiorida</taxon>
        <taxon>Eimeriorina</taxon>
        <taxon>Eimeriidae</taxon>
        <taxon>Eimeria</taxon>
    </lineage>
</organism>
<sequence>MTRIQTGGPDGDLGSNALLQTKSKTLAVVDGAGVVYDPEGLNAEELRRLARLRFKGEKTSSMLFDSSLLSPKGFKVPQDARDITLPDGTYVASGIEFRNNFHLSKFAVCDLFNPCGGRPASVNPRNVEQLFEQQTGLPKFKFIVEGANVFITDEARRELENRGVILFKDGKSPLLLLLFRLFSIFLAFLVFFGLLGSFFGLLGFFLVFLASTNKGGVTSSSMEVLAALSLTEEEFDRHMRVKDPNNPPKFYKDYVEAILQRIQENARLEFEAIWNEAERTGMHKCDLTDILSQKINQLKTDMAGSSALWKDEALVNFVLTKSIPDVLVPGLISVETFRQRVPETYQRAIFTTFLASRFLYKQPFTAEASAFAFIAYLDEIRSQMAAAAAAAAPAEEAAAK</sequence>
<gene>
    <name evidence="5" type="ORF">ETH_00014420</name>
</gene>
<dbReference type="InterPro" id="IPR036291">
    <property type="entry name" value="NAD(P)-bd_dom_sf"/>
</dbReference>
<evidence type="ECO:0000256" key="2">
    <source>
        <dbReference type="ARBA" id="ARBA00023027"/>
    </source>
</evidence>
<dbReference type="RefSeq" id="XP_013232970.1">
    <property type="nucleotide sequence ID" value="XM_013377516.1"/>
</dbReference>
<dbReference type="GO" id="GO:0005739">
    <property type="term" value="C:mitochondrion"/>
    <property type="evidence" value="ECO:0007669"/>
    <property type="project" value="TreeGrafter"/>
</dbReference>
<evidence type="ECO:0000256" key="3">
    <source>
        <dbReference type="SAM" id="Phobius"/>
    </source>
</evidence>
<protein>
    <submittedName>
        <fullName evidence="5">NAD-specific glutamate dehydrogenase, putative</fullName>
    </submittedName>
</protein>
<dbReference type="OMA" id="ERTGMHK"/>
<keyword evidence="1" id="KW-0560">Oxidoreductase</keyword>
<reference evidence="5" key="1">
    <citation type="submission" date="2013-10" db="EMBL/GenBank/DDBJ databases">
        <title>Genomic analysis of the causative agents of coccidiosis in chickens.</title>
        <authorList>
            <person name="Reid A.J."/>
            <person name="Blake D."/>
            <person name="Billington K."/>
            <person name="Browne H."/>
            <person name="Dunn M."/>
            <person name="Hung S."/>
            <person name="Kawahara F."/>
            <person name="Miranda-Saavedra D."/>
            <person name="Mourier T."/>
            <person name="Nagra H."/>
            <person name="Otto T.D."/>
            <person name="Rawlings N."/>
            <person name="Sanchez A."/>
            <person name="Sanders M."/>
            <person name="Subramaniam C."/>
            <person name="Tay Y."/>
            <person name="Dear P."/>
            <person name="Doerig C."/>
            <person name="Gruber A."/>
            <person name="Parkinson J."/>
            <person name="Shirley M."/>
            <person name="Wan K.L."/>
            <person name="Berriman M."/>
            <person name="Tomley F."/>
            <person name="Pain A."/>
        </authorList>
    </citation>
    <scope>NUCLEOTIDE SEQUENCE [LARGE SCALE GENOMIC DNA]</scope>
    <source>
        <strain evidence="5">Houghton</strain>
    </source>
</reference>
<dbReference type="Gene3D" id="3.40.50.720">
    <property type="entry name" value="NAD(P)-binding Rossmann-like Domain"/>
    <property type="match status" value="2"/>
</dbReference>
<dbReference type="EMBL" id="HG675701">
    <property type="protein sequence ID" value="CDJ42220.1"/>
    <property type="molecule type" value="Genomic_DNA"/>
</dbReference>
<accession>U6L375</accession>
<dbReference type="SMART" id="SM00839">
    <property type="entry name" value="ELFV_dehydrog"/>
    <property type="match status" value="1"/>
</dbReference>
<feature type="domain" description="Glutamate/phenylalanine/leucine/valine/L-tryptophan dehydrogenase C-terminal" evidence="4">
    <location>
        <begin position="1"/>
        <end position="281"/>
    </location>
</feature>
<dbReference type="PANTHER" id="PTHR11606">
    <property type="entry name" value="GLUTAMATE DEHYDROGENASE"/>
    <property type="match status" value="1"/>
</dbReference>
<proteinExistence type="predicted"/>
<keyword evidence="3" id="KW-0812">Transmembrane</keyword>
<dbReference type="PANTHER" id="PTHR11606:SF24">
    <property type="entry name" value="NAD-SPECIFIC GLUTAMATE DEHYDROGENASE"/>
    <property type="match status" value="1"/>
</dbReference>